<proteinExistence type="predicted"/>
<sequence length="114" mass="12412">MSRESEVQWDTILGTLADEQRRRVYRRVVETDGPTSLDELVRYLAGGRDADAAELARTRARLHHVHLPKLADADLVSWDGGDRVSQGVFSDYISPDVASPPSTVCAGSMGGADD</sequence>
<dbReference type="Pfam" id="PF24035">
    <property type="entry name" value="DUF7344"/>
    <property type="match status" value="1"/>
</dbReference>
<reference evidence="3" key="1">
    <citation type="submission" date="2016-10" db="EMBL/GenBank/DDBJ databases">
        <authorList>
            <person name="Varghese N."/>
            <person name="Submissions S."/>
        </authorList>
    </citation>
    <scope>NUCLEOTIDE SEQUENCE [LARGE SCALE GENOMIC DNA]</scope>
    <source>
        <strain evidence="3">CGMCC 1.7736</strain>
    </source>
</reference>
<evidence type="ECO:0000259" key="1">
    <source>
        <dbReference type="Pfam" id="PF24035"/>
    </source>
</evidence>
<dbReference type="RefSeq" id="WP_089810584.1">
    <property type="nucleotide sequence ID" value="NZ_FOYT01000005.1"/>
</dbReference>
<dbReference type="OrthoDB" id="247722at2157"/>
<organism evidence="2 3">
    <name type="scientific">Halogeometricum rufum</name>
    <dbReference type="NCBI Taxonomy" id="553469"/>
    <lineage>
        <taxon>Archaea</taxon>
        <taxon>Methanobacteriati</taxon>
        <taxon>Methanobacteriota</taxon>
        <taxon>Stenosarchaea group</taxon>
        <taxon>Halobacteria</taxon>
        <taxon>Halobacteriales</taxon>
        <taxon>Haloferacaceae</taxon>
        <taxon>Halogeometricum</taxon>
    </lineage>
</organism>
<dbReference type="Gene3D" id="1.10.10.10">
    <property type="entry name" value="Winged helix-like DNA-binding domain superfamily/Winged helix DNA-binding domain"/>
    <property type="match status" value="1"/>
</dbReference>
<dbReference type="InterPro" id="IPR055768">
    <property type="entry name" value="DUF7344"/>
</dbReference>
<dbReference type="AlphaFoldDB" id="A0A1I6IWG5"/>
<gene>
    <name evidence="2" type="ORF">SAMN04487947_3790</name>
</gene>
<keyword evidence="3" id="KW-1185">Reference proteome</keyword>
<feature type="domain" description="DUF7344" evidence="1">
    <location>
        <begin position="16"/>
        <end position="81"/>
    </location>
</feature>
<dbReference type="EMBL" id="FOYT01000005">
    <property type="protein sequence ID" value="SFR71082.1"/>
    <property type="molecule type" value="Genomic_DNA"/>
</dbReference>
<name>A0A1I6IWG5_9EURY</name>
<dbReference type="InterPro" id="IPR036388">
    <property type="entry name" value="WH-like_DNA-bd_sf"/>
</dbReference>
<accession>A0A1I6IWG5</accession>
<protein>
    <recommendedName>
        <fullName evidence="1">DUF7344 domain-containing protein</fullName>
    </recommendedName>
</protein>
<evidence type="ECO:0000313" key="3">
    <source>
        <dbReference type="Proteomes" id="UP000198531"/>
    </source>
</evidence>
<dbReference type="STRING" id="553469.SAMN04487947_3790"/>
<evidence type="ECO:0000313" key="2">
    <source>
        <dbReference type="EMBL" id="SFR71082.1"/>
    </source>
</evidence>
<dbReference type="Proteomes" id="UP000198531">
    <property type="component" value="Unassembled WGS sequence"/>
</dbReference>